<organism evidence="1 2">
    <name type="scientific">Streptomyces phaeoluteigriseus</name>
    <dbReference type="NCBI Taxonomy" id="114686"/>
    <lineage>
        <taxon>Bacteria</taxon>
        <taxon>Bacillati</taxon>
        <taxon>Actinomycetota</taxon>
        <taxon>Actinomycetes</taxon>
        <taxon>Kitasatosporales</taxon>
        <taxon>Streptomycetaceae</taxon>
        <taxon>Streptomyces</taxon>
        <taxon>Streptomyces aurantiacus group</taxon>
    </lineage>
</organism>
<dbReference type="RefSeq" id="WP_252550999.1">
    <property type="nucleotide sequence ID" value="NZ_CP099468.1"/>
</dbReference>
<dbReference type="EMBL" id="CP099468">
    <property type="protein sequence ID" value="USQ85749.1"/>
    <property type="molecule type" value="Genomic_DNA"/>
</dbReference>
<keyword evidence="2" id="KW-1185">Reference proteome</keyword>
<reference evidence="1" key="1">
    <citation type="submission" date="2022-06" db="EMBL/GenBank/DDBJ databases">
        <title>Complete genome sequence of soil microorganisms Streptomyces sp. Qhu-M197 isolated from Alpine meadows habitats on the Tibetan Plateau.</title>
        <authorList>
            <person name="Zhang B."/>
            <person name="Xiang X."/>
            <person name="Fan J."/>
        </authorList>
    </citation>
    <scope>NUCLEOTIDE SEQUENCE</scope>
    <source>
        <strain evidence="1">Qhu-M197</strain>
    </source>
</reference>
<gene>
    <name evidence="1" type="ORF">NFX46_19480</name>
</gene>
<dbReference type="Proteomes" id="UP001056374">
    <property type="component" value="Chromosome"/>
</dbReference>
<proteinExistence type="predicted"/>
<evidence type="ECO:0000313" key="2">
    <source>
        <dbReference type="Proteomes" id="UP001056374"/>
    </source>
</evidence>
<evidence type="ECO:0000313" key="1">
    <source>
        <dbReference type="EMBL" id="USQ85749.1"/>
    </source>
</evidence>
<protein>
    <submittedName>
        <fullName evidence="1">Uncharacterized protein</fullName>
    </submittedName>
</protein>
<accession>A0ABY4Z9N0</accession>
<sequence>MQVISADLTATRLTYAIRLLAAAGQATSVPRREELAGHPQQQVPD</sequence>
<name>A0ABY4Z9N0_9ACTN</name>